<dbReference type="InterPro" id="IPR011333">
    <property type="entry name" value="SKP1/BTB/POZ_sf"/>
</dbReference>
<evidence type="ECO:0000313" key="4">
    <source>
        <dbReference type="Proteomes" id="UP000675881"/>
    </source>
</evidence>
<dbReference type="Pfam" id="PF03109">
    <property type="entry name" value="ABC1"/>
    <property type="match status" value="1"/>
</dbReference>
<dbReference type="SUPFAM" id="SSF54695">
    <property type="entry name" value="POZ domain"/>
    <property type="match status" value="1"/>
</dbReference>
<proteinExistence type="inferred from homology"/>
<dbReference type="Pfam" id="PF00651">
    <property type="entry name" value="BTB"/>
    <property type="match status" value="1"/>
</dbReference>
<dbReference type="PROSITE" id="PS00028">
    <property type="entry name" value="ZINC_FINGER_C2H2_1"/>
    <property type="match status" value="2"/>
</dbReference>
<feature type="region of interest" description="Disordered" evidence="2">
    <location>
        <begin position="696"/>
        <end position="715"/>
    </location>
</feature>
<dbReference type="Gene3D" id="3.30.710.10">
    <property type="entry name" value="Potassium Channel Kv1.1, Chain A"/>
    <property type="match status" value="1"/>
</dbReference>
<dbReference type="InterPro" id="IPR036236">
    <property type="entry name" value="Znf_C2H2_sf"/>
</dbReference>
<dbReference type="CDD" id="cd13969">
    <property type="entry name" value="ADCK1-like"/>
    <property type="match status" value="1"/>
</dbReference>
<dbReference type="InterPro" id="IPR013087">
    <property type="entry name" value="Znf_C2H2_type"/>
</dbReference>
<accession>A0A7R8CE00</accession>
<keyword evidence="4" id="KW-1185">Reference proteome</keyword>
<protein>
    <submittedName>
        <fullName evidence="3">ADCK</fullName>
    </submittedName>
</protein>
<dbReference type="PROSITE" id="PS50157">
    <property type="entry name" value="ZINC_FINGER_C2H2_2"/>
    <property type="match status" value="1"/>
</dbReference>
<dbReference type="Proteomes" id="UP000675881">
    <property type="component" value="Chromosome 10"/>
</dbReference>
<evidence type="ECO:0000256" key="1">
    <source>
        <dbReference type="ARBA" id="ARBA00009670"/>
    </source>
</evidence>
<reference evidence="3" key="1">
    <citation type="submission" date="2021-02" db="EMBL/GenBank/DDBJ databases">
        <authorList>
            <person name="Bekaert M."/>
        </authorList>
    </citation>
    <scope>NUCLEOTIDE SEQUENCE</scope>
    <source>
        <strain evidence="3">IoA-00</strain>
    </source>
</reference>
<dbReference type="SUPFAM" id="SSF56112">
    <property type="entry name" value="Protein kinase-like (PK-like)"/>
    <property type="match status" value="1"/>
</dbReference>
<dbReference type="InterPro" id="IPR045307">
    <property type="entry name" value="ADCK1_dom"/>
</dbReference>
<sequence length="803" mass="92153">MNFLRSSWVAEASDADGKSAHEILKTCLSNGGLYVKVGQGRLINTYLYTMRPCHHEPRGQGDVDLVLQEDLGKSKEDLFSSFESEPMAAASLAQVFKATTTEGRKVAVKVQYPDLQRRFHSDIPTIKSILYLAEIIHPQLRPFQKLFSEIVENLTAELDFLKEGKNAERSSKDLKHLPWVYVPEILWSHSSKRILTMEYIDGIKISDGDALTKQGFDLKSLGSDLIKTFAEQICKSGFVHADPHPGNILVRKGKKTNHEIVILDHGLYEHVPDHIRMPLCAAWKAIVECNHSEMKKNSVKLGVDERDYRFFCMTLSQHYISPQDKNDPNDFLTQFMEKKNKGKFSRKDFNDLPPEEKEKMHEAIREVHERVLNTFQKIPKNLVLIFRNLNTIRSIIKDHDSGVERYRIIAKVASRGMFVHPNAGIIDYVRGTWSQLVFDYRLFVDVLKSYKNMEVELHGAETSSPISTDLPSKTHLVRDSSFIKDEISHFFRHESFADVTIRFSDGELRGHRIVLASVSNYLKKILSPFEEAILELPDFSISEGRLLFDRIYGLIPHSEIIEPQLSPLVETLKLHRALPEEIKAILRRTSFEDSDVSEPEDDAPVETLLKSTYTVAHRRSNNAIKKCIHCNSSWDDDLKLKNHILIDHNAVVQCSDCELHFDEYAEFEAHREEHYYELMQQELPTPPLVETKPVVKKRKKTTSPKKVPIKTTTPVKTGYRPTSPGAFKCEHCPDKIFESQTILDYHKLRHADSSDSFCCLHCDRKFNSEKGLKYHMNKHEGVADFLCDDCGSRFYHSTKATQS</sequence>
<evidence type="ECO:0000313" key="3">
    <source>
        <dbReference type="EMBL" id="CAF2790932.1"/>
    </source>
</evidence>
<evidence type="ECO:0000256" key="2">
    <source>
        <dbReference type="SAM" id="MobiDB-lite"/>
    </source>
</evidence>
<dbReference type="InterPro" id="IPR004147">
    <property type="entry name" value="ABC1_dom"/>
</dbReference>
<dbReference type="EMBL" id="HG994589">
    <property type="protein sequence ID" value="CAF2790932.1"/>
    <property type="molecule type" value="Genomic_DNA"/>
</dbReference>
<dbReference type="PROSITE" id="PS50097">
    <property type="entry name" value="BTB"/>
    <property type="match status" value="1"/>
</dbReference>
<organism evidence="3 4">
    <name type="scientific">Lepeophtheirus salmonis</name>
    <name type="common">Salmon louse</name>
    <name type="synonym">Caligus salmonis</name>
    <dbReference type="NCBI Taxonomy" id="72036"/>
    <lineage>
        <taxon>Eukaryota</taxon>
        <taxon>Metazoa</taxon>
        <taxon>Ecdysozoa</taxon>
        <taxon>Arthropoda</taxon>
        <taxon>Crustacea</taxon>
        <taxon>Multicrustacea</taxon>
        <taxon>Hexanauplia</taxon>
        <taxon>Copepoda</taxon>
        <taxon>Siphonostomatoida</taxon>
        <taxon>Caligidae</taxon>
        <taxon>Lepeophtheirus</taxon>
    </lineage>
</organism>
<dbReference type="PANTHER" id="PTHR43173:SF28">
    <property type="entry name" value="AARF DOMAIN CONTAINING KINASE 5"/>
    <property type="match status" value="1"/>
</dbReference>
<dbReference type="InterPro" id="IPR011009">
    <property type="entry name" value="Kinase-like_dom_sf"/>
</dbReference>
<dbReference type="OrthoDB" id="6348372at2759"/>
<dbReference type="PANTHER" id="PTHR43173">
    <property type="entry name" value="ABC1 FAMILY PROTEIN"/>
    <property type="match status" value="1"/>
</dbReference>
<dbReference type="SUPFAM" id="SSF57667">
    <property type="entry name" value="beta-beta-alpha zinc fingers"/>
    <property type="match status" value="1"/>
</dbReference>
<dbReference type="InterPro" id="IPR000210">
    <property type="entry name" value="BTB/POZ_dom"/>
</dbReference>
<comment type="similarity">
    <text evidence="1">Belongs to the protein kinase superfamily. ADCK protein kinase family.</text>
</comment>
<dbReference type="Gene3D" id="3.30.160.60">
    <property type="entry name" value="Classic Zinc Finger"/>
    <property type="match status" value="1"/>
</dbReference>
<dbReference type="AlphaFoldDB" id="A0A7R8CE00"/>
<feature type="compositionally biased region" description="Low complexity" evidence="2">
    <location>
        <begin position="704"/>
        <end position="715"/>
    </location>
</feature>
<name>A0A7R8CE00_LEPSM</name>
<dbReference type="SMART" id="SM00355">
    <property type="entry name" value="ZnF_C2H2"/>
    <property type="match status" value="4"/>
</dbReference>
<gene>
    <name evidence="3" type="ORF">LSAA_2297</name>
</gene>
<dbReference type="InterPro" id="IPR051130">
    <property type="entry name" value="Mito_struct-func_regulator"/>
</dbReference>